<evidence type="ECO:0000256" key="1">
    <source>
        <dbReference type="SAM" id="MobiDB-lite"/>
    </source>
</evidence>
<proteinExistence type="predicted"/>
<accession>A0A6J3K8T7</accession>
<feature type="compositionally biased region" description="Basic residues" evidence="1">
    <location>
        <begin position="55"/>
        <end position="68"/>
    </location>
</feature>
<dbReference type="GeneID" id="117232865"/>
<evidence type="ECO:0000313" key="3">
    <source>
        <dbReference type="RefSeq" id="XP_033348469.1"/>
    </source>
</evidence>
<evidence type="ECO:0000313" key="2">
    <source>
        <dbReference type="Proteomes" id="UP000504631"/>
    </source>
</evidence>
<protein>
    <submittedName>
        <fullName evidence="3">Uncharacterized protein LOC117232865</fullName>
    </submittedName>
</protein>
<dbReference type="KEGG" id="bvk:117232865"/>
<sequence length="108" mass="12204">MELARPLGARQASTRSKQFDKETLAVTVILFSTGQKTATLPGLPFAEKPNEQGKTKARNRRKERDKRRKNGLVFIVRLPKAAILPLHCHRVVTEIKEKHTFAVSIAFL</sequence>
<organism evidence="2 3">
    <name type="scientific">Bombus vosnesenskii</name>
    <dbReference type="NCBI Taxonomy" id="207650"/>
    <lineage>
        <taxon>Eukaryota</taxon>
        <taxon>Metazoa</taxon>
        <taxon>Ecdysozoa</taxon>
        <taxon>Arthropoda</taxon>
        <taxon>Hexapoda</taxon>
        <taxon>Insecta</taxon>
        <taxon>Pterygota</taxon>
        <taxon>Neoptera</taxon>
        <taxon>Endopterygota</taxon>
        <taxon>Hymenoptera</taxon>
        <taxon>Apocrita</taxon>
        <taxon>Aculeata</taxon>
        <taxon>Apoidea</taxon>
        <taxon>Anthophila</taxon>
        <taxon>Apidae</taxon>
        <taxon>Bombus</taxon>
        <taxon>Pyrobombus</taxon>
    </lineage>
</organism>
<keyword evidence="2" id="KW-1185">Reference proteome</keyword>
<dbReference type="Proteomes" id="UP000504631">
    <property type="component" value="Unplaced"/>
</dbReference>
<dbReference type="RefSeq" id="XP_033348469.1">
    <property type="nucleotide sequence ID" value="XM_033492578.1"/>
</dbReference>
<reference evidence="3" key="1">
    <citation type="submission" date="2025-08" db="UniProtKB">
        <authorList>
            <consortium name="RefSeq"/>
        </authorList>
    </citation>
    <scope>IDENTIFICATION</scope>
    <source>
        <tissue evidence="3">Muscle</tissue>
    </source>
</reference>
<feature type="region of interest" description="Disordered" evidence="1">
    <location>
        <begin position="39"/>
        <end position="68"/>
    </location>
</feature>
<name>A0A6J3K8T7_9HYME</name>
<gene>
    <name evidence="3" type="primary">LOC117232865</name>
</gene>
<dbReference type="AlphaFoldDB" id="A0A6J3K8T7"/>